<name>A0A1I4XP21_PSUAM</name>
<feature type="compositionally biased region" description="Pro residues" evidence="1">
    <location>
        <begin position="112"/>
        <end position="121"/>
    </location>
</feature>
<feature type="region of interest" description="Disordered" evidence="1">
    <location>
        <begin position="95"/>
        <end position="126"/>
    </location>
</feature>
<feature type="region of interest" description="Disordered" evidence="1">
    <location>
        <begin position="169"/>
        <end position="196"/>
    </location>
</feature>
<evidence type="ECO:0000313" key="3">
    <source>
        <dbReference type="EMBL" id="SFN27624.1"/>
    </source>
</evidence>
<accession>A0A1I4XP21</accession>
<dbReference type="InterPro" id="IPR009061">
    <property type="entry name" value="DNA-bd_dom_put_sf"/>
</dbReference>
<dbReference type="SUPFAM" id="SSF46955">
    <property type="entry name" value="Putative DNA-binding domain"/>
    <property type="match status" value="1"/>
</dbReference>
<dbReference type="Gene3D" id="1.10.1660.10">
    <property type="match status" value="1"/>
</dbReference>
<feature type="domain" description="HTH merR-type" evidence="2">
    <location>
        <begin position="33"/>
        <end position="102"/>
    </location>
</feature>
<dbReference type="GO" id="GO:0006355">
    <property type="term" value="P:regulation of DNA-templated transcription"/>
    <property type="evidence" value="ECO:0007669"/>
    <property type="project" value="InterPro"/>
</dbReference>
<dbReference type="SUPFAM" id="SSF52242">
    <property type="entry name" value="Cobalamin (vitamin B12)-binding domain"/>
    <property type="match status" value="1"/>
</dbReference>
<dbReference type="GO" id="GO:0046872">
    <property type="term" value="F:metal ion binding"/>
    <property type="evidence" value="ECO:0007669"/>
    <property type="project" value="InterPro"/>
</dbReference>
<evidence type="ECO:0000313" key="4">
    <source>
        <dbReference type="Proteomes" id="UP000199614"/>
    </source>
</evidence>
<reference evidence="3 4" key="1">
    <citation type="submission" date="2016-10" db="EMBL/GenBank/DDBJ databases">
        <authorList>
            <person name="de Groot N.N."/>
        </authorList>
    </citation>
    <scope>NUCLEOTIDE SEQUENCE [LARGE SCALE GENOMIC DNA]</scope>
    <source>
        <strain evidence="3 4">CGMCC 4.1877</strain>
    </source>
</reference>
<evidence type="ECO:0000259" key="2">
    <source>
        <dbReference type="PROSITE" id="PS50937"/>
    </source>
</evidence>
<evidence type="ECO:0000256" key="1">
    <source>
        <dbReference type="SAM" id="MobiDB-lite"/>
    </source>
</evidence>
<dbReference type="SMART" id="SM00422">
    <property type="entry name" value="HTH_MERR"/>
    <property type="match status" value="1"/>
</dbReference>
<dbReference type="InterPro" id="IPR036724">
    <property type="entry name" value="Cobalamin-bd_sf"/>
</dbReference>
<dbReference type="EMBL" id="FOUY01000011">
    <property type="protein sequence ID" value="SFN27624.1"/>
    <property type="molecule type" value="Genomic_DNA"/>
</dbReference>
<gene>
    <name evidence="3" type="ORF">SAMN05216207_1011167</name>
</gene>
<proteinExistence type="predicted"/>
<dbReference type="AlphaFoldDB" id="A0A1I4XP21"/>
<organism evidence="3 4">
    <name type="scientific">Pseudonocardia ammonioxydans</name>
    <dbReference type="NCBI Taxonomy" id="260086"/>
    <lineage>
        <taxon>Bacteria</taxon>
        <taxon>Bacillati</taxon>
        <taxon>Actinomycetota</taxon>
        <taxon>Actinomycetes</taxon>
        <taxon>Pseudonocardiales</taxon>
        <taxon>Pseudonocardiaceae</taxon>
        <taxon>Pseudonocardia</taxon>
    </lineage>
</organism>
<dbReference type="PROSITE" id="PS50937">
    <property type="entry name" value="HTH_MERR_2"/>
    <property type="match status" value="1"/>
</dbReference>
<sequence>MARVSLRPDPVPPTGDRSGTGGPAGAAPERGPAWTAAAVARHLGVSPATLRSWSARYGIGPRGHEAGRHRRFTDADVAVFVTMCRLRGQGMPMGTAAQLARETPPETAIRPRPSPARPAPPMRQAADHPVDALVTAARRLDAESIMSIVAESITGQGSAVTWNELCRPALARTGPPPTAADGPRPGPPPADPDEDPLACIDAECVLTWAISSCLRRPRALPPRSAPGPRALLACAEGEQHTLAMEALAAALPEEGLPVRVLGPSVPWPAIDHAARHASTAVLFVWAQTGRTARPGRIARLEPHAPVAAAGPGWAARRLPDGVERVESLEGALRVARRVMSAGVGDRSPAAP</sequence>
<protein>
    <submittedName>
        <fullName evidence="3">MerR HTH family regulatory protein</fullName>
    </submittedName>
</protein>
<dbReference type="OrthoDB" id="9800334at2"/>
<dbReference type="Proteomes" id="UP000199614">
    <property type="component" value="Unassembled WGS sequence"/>
</dbReference>
<dbReference type="GO" id="GO:0003677">
    <property type="term" value="F:DNA binding"/>
    <property type="evidence" value="ECO:0007669"/>
    <property type="project" value="InterPro"/>
</dbReference>
<feature type="compositionally biased region" description="Pro residues" evidence="1">
    <location>
        <begin position="174"/>
        <end position="190"/>
    </location>
</feature>
<dbReference type="GO" id="GO:0031419">
    <property type="term" value="F:cobalamin binding"/>
    <property type="evidence" value="ECO:0007669"/>
    <property type="project" value="InterPro"/>
</dbReference>
<keyword evidence="4" id="KW-1185">Reference proteome</keyword>
<dbReference type="Gene3D" id="3.40.50.280">
    <property type="entry name" value="Cobalamin-binding domain"/>
    <property type="match status" value="1"/>
</dbReference>
<dbReference type="InterPro" id="IPR000551">
    <property type="entry name" value="MerR-type_HTH_dom"/>
</dbReference>
<feature type="region of interest" description="Disordered" evidence="1">
    <location>
        <begin position="1"/>
        <end position="31"/>
    </location>
</feature>
<dbReference type="Pfam" id="PF13411">
    <property type="entry name" value="MerR_1"/>
    <property type="match status" value="1"/>
</dbReference>
<dbReference type="STRING" id="260086.SAMN05216207_1011167"/>